<keyword evidence="1" id="KW-1133">Transmembrane helix</keyword>
<keyword evidence="1" id="KW-0472">Membrane</keyword>
<accession>A0A0C9TG00</accession>
<feature type="transmembrane region" description="Helical" evidence="1">
    <location>
        <begin position="170"/>
        <end position="192"/>
    </location>
</feature>
<organism evidence="2 3">
    <name type="scientific">Paxillus involutus ATCC 200175</name>
    <dbReference type="NCBI Taxonomy" id="664439"/>
    <lineage>
        <taxon>Eukaryota</taxon>
        <taxon>Fungi</taxon>
        <taxon>Dikarya</taxon>
        <taxon>Basidiomycota</taxon>
        <taxon>Agaricomycotina</taxon>
        <taxon>Agaricomycetes</taxon>
        <taxon>Agaricomycetidae</taxon>
        <taxon>Boletales</taxon>
        <taxon>Paxilineae</taxon>
        <taxon>Paxillaceae</taxon>
        <taxon>Paxillus</taxon>
    </lineage>
</organism>
<evidence type="ECO:0000256" key="1">
    <source>
        <dbReference type="SAM" id="Phobius"/>
    </source>
</evidence>
<feature type="transmembrane region" description="Helical" evidence="1">
    <location>
        <begin position="34"/>
        <end position="57"/>
    </location>
</feature>
<evidence type="ECO:0000313" key="3">
    <source>
        <dbReference type="Proteomes" id="UP000053647"/>
    </source>
</evidence>
<keyword evidence="1" id="KW-0812">Transmembrane</keyword>
<evidence type="ECO:0000313" key="2">
    <source>
        <dbReference type="EMBL" id="KIJ07007.1"/>
    </source>
</evidence>
<dbReference type="Proteomes" id="UP000053647">
    <property type="component" value="Unassembled WGS sequence"/>
</dbReference>
<reference evidence="2 3" key="1">
    <citation type="submission" date="2014-06" db="EMBL/GenBank/DDBJ databases">
        <authorList>
            <consortium name="DOE Joint Genome Institute"/>
            <person name="Kuo A."/>
            <person name="Kohler A."/>
            <person name="Nagy L.G."/>
            <person name="Floudas D."/>
            <person name="Copeland A."/>
            <person name="Barry K.W."/>
            <person name="Cichocki N."/>
            <person name="Veneault-Fourrey C."/>
            <person name="LaButti K."/>
            <person name="Lindquist E.A."/>
            <person name="Lipzen A."/>
            <person name="Lundell T."/>
            <person name="Morin E."/>
            <person name="Murat C."/>
            <person name="Sun H."/>
            <person name="Tunlid A."/>
            <person name="Henrissat B."/>
            <person name="Grigoriev I.V."/>
            <person name="Hibbett D.S."/>
            <person name="Martin F."/>
            <person name="Nordberg H.P."/>
            <person name="Cantor M.N."/>
            <person name="Hua S.X."/>
        </authorList>
    </citation>
    <scope>NUCLEOTIDE SEQUENCE [LARGE SCALE GENOMIC DNA]</scope>
    <source>
        <strain evidence="2 3">ATCC 200175</strain>
    </source>
</reference>
<dbReference type="HOGENOM" id="CLU_035509_15_1_1"/>
<dbReference type="AlphaFoldDB" id="A0A0C9TG00"/>
<gene>
    <name evidence="2" type="ORF">PAXINDRAFT_103148</name>
</gene>
<protein>
    <submittedName>
        <fullName evidence="2">Uncharacterized protein</fullName>
    </submittedName>
</protein>
<dbReference type="EMBL" id="KN820055">
    <property type="protein sequence ID" value="KIJ07007.1"/>
    <property type="molecule type" value="Genomic_DNA"/>
</dbReference>
<sequence>MIDVVMEWLFPIFLGVADLLMILRVYAMYRRSKILLAILLAIYIPTTVLCTVATIMYSHPNVTLTVTTTEAAVFNFCIATYDTTSLFGTYTVIPRLVLGVILCTLAVAKFVRQSLDMHKAIKQWQPNRYLELLTRESVLYFIAYVHLPLYEAEPTLTLPTSYLVYNVASLIGNIGTAHIVLGVAASLLPYILAPRFILSVREACSHTVWEDVDTGFGVGSQCTSGGSTTMVFASRDIPAGDVEMGEITAERAR</sequence>
<reference evidence="3" key="2">
    <citation type="submission" date="2015-01" db="EMBL/GenBank/DDBJ databases">
        <title>Evolutionary Origins and Diversification of the Mycorrhizal Mutualists.</title>
        <authorList>
            <consortium name="DOE Joint Genome Institute"/>
            <consortium name="Mycorrhizal Genomics Consortium"/>
            <person name="Kohler A."/>
            <person name="Kuo A."/>
            <person name="Nagy L.G."/>
            <person name="Floudas D."/>
            <person name="Copeland A."/>
            <person name="Barry K.W."/>
            <person name="Cichocki N."/>
            <person name="Veneault-Fourrey C."/>
            <person name="LaButti K."/>
            <person name="Lindquist E.A."/>
            <person name="Lipzen A."/>
            <person name="Lundell T."/>
            <person name="Morin E."/>
            <person name="Murat C."/>
            <person name="Riley R."/>
            <person name="Ohm R."/>
            <person name="Sun H."/>
            <person name="Tunlid A."/>
            <person name="Henrissat B."/>
            <person name="Grigoriev I.V."/>
            <person name="Hibbett D.S."/>
            <person name="Martin F."/>
        </authorList>
    </citation>
    <scope>NUCLEOTIDE SEQUENCE [LARGE SCALE GENOMIC DNA]</scope>
    <source>
        <strain evidence="3">ATCC 200175</strain>
    </source>
</reference>
<feature type="transmembrane region" description="Helical" evidence="1">
    <location>
        <begin position="132"/>
        <end position="150"/>
    </location>
</feature>
<keyword evidence="3" id="KW-1185">Reference proteome</keyword>
<name>A0A0C9TG00_PAXIN</name>
<feature type="transmembrane region" description="Helical" evidence="1">
    <location>
        <begin position="6"/>
        <end position="27"/>
    </location>
</feature>
<feature type="transmembrane region" description="Helical" evidence="1">
    <location>
        <begin position="92"/>
        <end position="111"/>
    </location>
</feature>
<proteinExistence type="predicted"/>
<dbReference type="OrthoDB" id="2661111at2759"/>